<evidence type="ECO:0000259" key="3">
    <source>
        <dbReference type="PROSITE" id="PS01031"/>
    </source>
</evidence>
<gene>
    <name evidence="4" type="ORF">J422_02679</name>
</gene>
<dbReference type="Gene3D" id="2.60.40.790">
    <property type="match status" value="1"/>
</dbReference>
<dbReference type="InterPro" id="IPR008978">
    <property type="entry name" value="HSP20-like_chaperone"/>
</dbReference>
<comment type="similarity">
    <text evidence="1 2">Belongs to the small heat shock protein (HSP20) family.</text>
</comment>
<keyword evidence="5" id="KW-1185">Reference proteome</keyword>
<comment type="caution">
    <text evidence="4">The sequence shown here is derived from an EMBL/GenBank/DDBJ whole genome shotgun (WGS) entry which is preliminary data.</text>
</comment>
<dbReference type="InterPro" id="IPR002068">
    <property type="entry name" value="A-crystallin/Hsp20_dom"/>
</dbReference>
<dbReference type="SUPFAM" id="SSF49764">
    <property type="entry name" value="HSP20-like chaperones"/>
    <property type="match status" value="1"/>
</dbReference>
<feature type="domain" description="SHSP" evidence="3">
    <location>
        <begin position="37"/>
        <end position="148"/>
    </location>
</feature>
<evidence type="ECO:0000256" key="1">
    <source>
        <dbReference type="PROSITE-ProRule" id="PRU00285"/>
    </source>
</evidence>
<dbReference type="RefSeq" id="WP_004590579.1">
    <property type="nucleotide sequence ID" value="NZ_APMM01000017.1"/>
</dbReference>
<name>N6VR16_9EURY</name>
<sequence>MFGRDPFDSLFERMFREFFSMPMGSSTTIMQTSRGIQISGSGFMPISIIEGDDHLKVIAWLPGVNKEDIVLNAVGDSLEIRAKRSPLMITESERIIYSEIPEEEEIYRNIKLPAVVKEDKASAKFENGVLTVILPKAESSRRKGIRID</sequence>
<dbReference type="STRING" id="1069083.GCA_000371805_00088"/>
<dbReference type="PANTHER" id="PTHR11527">
    <property type="entry name" value="HEAT-SHOCK PROTEIN 20 FAMILY MEMBER"/>
    <property type="match status" value="1"/>
</dbReference>
<organism evidence="4 5">
    <name type="scientific">Methanocaldococcus villosus KIN24-T80</name>
    <dbReference type="NCBI Taxonomy" id="1069083"/>
    <lineage>
        <taxon>Archaea</taxon>
        <taxon>Methanobacteriati</taxon>
        <taxon>Methanobacteriota</taxon>
        <taxon>Methanomada group</taxon>
        <taxon>Methanococci</taxon>
        <taxon>Methanococcales</taxon>
        <taxon>Methanocaldococcaceae</taxon>
        <taxon>Methanocaldococcus</taxon>
    </lineage>
</organism>
<accession>N6VR16</accession>
<dbReference type="Proteomes" id="UP000053695">
    <property type="component" value="Unassembled WGS sequence"/>
</dbReference>
<evidence type="ECO:0000313" key="4">
    <source>
        <dbReference type="EMBL" id="ENN96350.1"/>
    </source>
</evidence>
<reference evidence="4 5" key="1">
    <citation type="journal article" date="2013" name="Genome Announc.">
        <title>Draft Genome Sequence of a Highly Flagellated, Fast-Swimming Archaeon, Methanocaldococcus villosus Strain KIN24-T80 (DSM 22612).</title>
        <authorList>
            <person name="Thennarasu S."/>
            <person name="Polireddy D."/>
            <person name="Antony A."/>
            <person name="Yada M.R."/>
            <person name="Algarawi S."/>
            <person name="Sivakumar N."/>
        </authorList>
    </citation>
    <scope>NUCLEOTIDE SEQUENCE [LARGE SCALE GENOMIC DNA]</scope>
    <source>
        <strain evidence="4 5">KIN24-T80</strain>
    </source>
</reference>
<dbReference type="AlphaFoldDB" id="N6VR16"/>
<dbReference type="Pfam" id="PF00011">
    <property type="entry name" value="HSP20"/>
    <property type="match status" value="1"/>
</dbReference>
<proteinExistence type="inferred from homology"/>
<dbReference type="PATRIC" id="fig|1069083.5.peg.525"/>
<evidence type="ECO:0000256" key="2">
    <source>
        <dbReference type="RuleBase" id="RU003616"/>
    </source>
</evidence>
<dbReference type="CDD" id="cd06464">
    <property type="entry name" value="ACD_sHsps-like"/>
    <property type="match status" value="1"/>
</dbReference>
<dbReference type="EMBL" id="APMM01000017">
    <property type="protein sequence ID" value="ENN96350.1"/>
    <property type="molecule type" value="Genomic_DNA"/>
</dbReference>
<keyword evidence="4" id="KW-0346">Stress response</keyword>
<protein>
    <submittedName>
        <fullName evidence="4">Heat shock protein Hsp20</fullName>
    </submittedName>
</protein>
<dbReference type="OrthoDB" id="198277at2157"/>
<dbReference type="InterPro" id="IPR031107">
    <property type="entry name" value="Small_HSP"/>
</dbReference>
<dbReference type="PROSITE" id="PS01031">
    <property type="entry name" value="SHSP"/>
    <property type="match status" value="1"/>
</dbReference>
<evidence type="ECO:0000313" key="5">
    <source>
        <dbReference type="Proteomes" id="UP000053695"/>
    </source>
</evidence>